<proteinExistence type="predicted"/>
<dbReference type="AlphaFoldDB" id="F1A4R7"/>
<protein>
    <recommendedName>
        <fullName evidence="1 2">EGF-like domain-containing protein</fullName>
    </recommendedName>
</protein>
<reference evidence="4" key="1">
    <citation type="journal article" date="2011" name="Genome Biol.">
        <title>Comparative genomics of the social amoebae Dictyostelium discoideum and Dictyostelium purpureum.</title>
        <authorList>
            <consortium name="US DOE Joint Genome Institute (JGI-PGF)"/>
            <person name="Sucgang R."/>
            <person name="Kuo A."/>
            <person name="Tian X."/>
            <person name="Salerno W."/>
            <person name="Parikh A."/>
            <person name="Feasley C.L."/>
            <person name="Dalin E."/>
            <person name="Tu H."/>
            <person name="Huang E."/>
            <person name="Barry K."/>
            <person name="Lindquist E."/>
            <person name="Shapiro H."/>
            <person name="Bruce D."/>
            <person name="Schmutz J."/>
            <person name="Salamov A."/>
            <person name="Fey P."/>
            <person name="Gaudet P."/>
            <person name="Anjard C."/>
            <person name="Babu M.M."/>
            <person name="Basu S."/>
            <person name="Bushmanova Y."/>
            <person name="van der Wel H."/>
            <person name="Katoh-Kurasawa M."/>
            <person name="Dinh C."/>
            <person name="Coutinho P.M."/>
            <person name="Saito T."/>
            <person name="Elias M."/>
            <person name="Schaap P."/>
            <person name="Kay R.R."/>
            <person name="Henrissat B."/>
            <person name="Eichinger L."/>
            <person name="Rivero F."/>
            <person name="Putnam N.H."/>
            <person name="West C.M."/>
            <person name="Loomis W.F."/>
            <person name="Chisholm R.L."/>
            <person name="Shaulsky G."/>
            <person name="Strassmann J.E."/>
            <person name="Queller D.C."/>
            <person name="Kuspa A."/>
            <person name="Grigoriev I.V."/>
        </authorList>
    </citation>
    <scope>NUCLEOTIDE SEQUENCE [LARGE SCALE GENOMIC DNA]</scope>
    <source>
        <strain evidence="4">QSDP1</strain>
    </source>
</reference>
<feature type="domain" description="EGF-like" evidence="1 2">
    <location>
        <begin position="30"/>
        <end position="41"/>
    </location>
</feature>
<dbReference type="KEGG" id="dpp:DICPUDRAFT_93258"/>
<gene>
    <name evidence="3" type="ORF">DICPUDRAFT_93258</name>
</gene>
<name>F1A4R7_DICPU</name>
<dbReference type="VEuPathDB" id="AmoebaDB:DICPUDRAFT_93258"/>
<evidence type="ECO:0000313" key="4">
    <source>
        <dbReference type="Proteomes" id="UP000001064"/>
    </source>
</evidence>
<evidence type="ECO:0000259" key="2">
    <source>
        <dbReference type="PROSITE" id="PS01186"/>
    </source>
</evidence>
<dbReference type="PROSITE" id="PS01186">
    <property type="entry name" value="EGF_2"/>
    <property type="match status" value="1"/>
</dbReference>
<keyword evidence="4" id="KW-1185">Reference proteome</keyword>
<dbReference type="GeneID" id="10507198"/>
<evidence type="ECO:0000313" key="3">
    <source>
        <dbReference type="EMBL" id="EGC28811.1"/>
    </source>
</evidence>
<sequence>MYYEYDGFYYDPNLCENDCNYNGYCENGTCVCYYPYYGNNCSSYSNDTSSSSYNNDDEILCDVYDNTLRMDSYTSITCTVIGRAECYDAVGGASVLVDYPNNVTFVTNSYLTNSVLCTGGHIICKTANVKCRLDVYGYLHINDKITQLKSVSFNRNSLRGLQGGANRSNDANKLISPLVYLVSLISLTILLI</sequence>
<dbReference type="InParanoid" id="F1A4R7"/>
<organism evidence="3 4">
    <name type="scientific">Dictyostelium purpureum</name>
    <name type="common">Slime mold</name>
    <dbReference type="NCBI Taxonomy" id="5786"/>
    <lineage>
        <taxon>Eukaryota</taxon>
        <taxon>Amoebozoa</taxon>
        <taxon>Evosea</taxon>
        <taxon>Eumycetozoa</taxon>
        <taxon>Dictyostelia</taxon>
        <taxon>Dictyosteliales</taxon>
        <taxon>Dictyosteliaceae</taxon>
        <taxon>Dictyostelium</taxon>
    </lineage>
</organism>
<evidence type="ECO:0000259" key="1">
    <source>
        <dbReference type="PROSITE" id="PS00022"/>
    </source>
</evidence>
<dbReference type="EMBL" id="GL871539">
    <property type="protein sequence ID" value="EGC28811.1"/>
    <property type="molecule type" value="Genomic_DNA"/>
</dbReference>
<dbReference type="InterPro" id="IPR000742">
    <property type="entry name" value="EGF"/>
</dbReference>
<dbReference type="PROSITE" id="PS00022">
    <property type="entry name" value="EGF_1"/>
    <property type="match status" value="1"/>
</dbReference>
<accession>F1A4R7</accession>
<dbReference type="RefSeq" id="XP_003294662.1">
    <property type="nucleotide sequence ID" value="XM_003294614.1"/>
</dbReference>
<dbReference type="Proteomes" id="UP000001064">
    <property type="component" value="Unassembled WGS sequence"/>
</dbReference>